<feature type="transmembrane region" description="Helical" evidence="5">
    <location>
        <begin position="191"/>
        <end position="213"/>
    </location>
</feature>
<feature type="transmembrane region" description="Helical" evidence="5">
    <location>
        <begin position="134"/>
        <end position="154"/>
    </location>
</feature>
<evidence type="ECO:0000256" key="2">
    <source>
        <dbReference type="ARBA" id="ARBA00022692"/>
    </source>
</evidence>
<dbReference type="GO" id="GO:0005794">
    <property type="term" value="C:Golgi apparatus"/>
    <property type="evidence" value="ECO:0007669"/>
    <property type="project" value="TreeGrafter"/>
</dbReference>
<evidence type="ECO:0000256" key="1">
    <source>
        <dbReference type="ARBA" id="ARBA00004141"/>
    </source>
</evidence>
<evidence type="ECO:0000256" key="3">
    <source>
        <dbReference type="ARBA" id="ARBA00022989"/>
    </source>
</evidence>
<dbReference type="RefSeq" id="XP_027196528.1">
    <property type="nucleotide sequence ID" value="XM_027340727.1"/>
</dbReference>
<feature type="transmembrane region" description="Helical" evidence="5">
    <location>
        <begin position="78"/>
        <end position="97"/>
    </location>
</feature>
<keyword evidence="3 5" id="KW-1133">Transmembrane helix</keyword>
<dbReference type="OrthoDB" id="7933078at2759"/>
<dbReference type="PANTHER" id="PTHR23291:SF127">
    <property type="entry name" value="PROTEIN LIFEGUARD 1-LIKE"/>
    <property type="match status" value="1"/>
</dbReference>
<evidence type="ECO:0000256" key="4">
    <source>
        <dbReference type="ARBA" id="ARBA00023136"/>
    </source>
</evidence>
<keyword evidence="2 5" id="KW-0812">Transmembrane</keyword>
<evidence type="ECO:0000313" key="6">
    <source>
        <dbReference type="Proteomes" id="UP000515146"/>
    </source>
</evidence>
<proteinExistence type="inferred from homology"/>
<keyword evidence="6" id="KW-1185">Reference proteome</keyword>
<name>A0A6P6XUA0_DERPT</name>
<dbReference type="InParanoid" id="A0A6P6XUA0"/>
<evidence type="ECO:0000256" key="5">
    <source>
        <dbReference type="RuleBase" id="RU004379"/>
    </source>
</evidence>
<keyword evidence="4 5" id="KW-0472">Membrane</keyword>
<reference evidence="7" key="1">
    <citation type="submission" date="2025-08" db="UniProtKB">
        <authorList>
            <consortium name="RefSeq"/>
        </authorList>
    </citation>
    <scope>IDENTIFICATION</scope>
    <source>
        <strain evidence="7">Airmid</strain>
    </source>
</reference>
<dbReference type="GO" id="GO:0016020">
    <property type="term" value="C:membrane"/>
    <property type="evidence" value="ECO:0007669"/>
    <property type="project" value="UniProtKB-SubCell"/>
</dbReference>
<feature type="transmembrane region" description="Helical" evidence="5">
    <location>
        <begin position="166"/>
        <end position="185"/>
    </location>
</feature>
<comment type="subcellular location">
    <subcellularLocation>
        <location evidence="1">Membrane</location>
        <topology evidence="1">Multi-pass membrane protein</topology>
    </subcellularLocation>
</comment>
<protein>
    <submittedName>
        <fullName evidence="7">Protein lifeguard 1-like</fullName>
    </submittedName>
</protein>
<dbReference type="OMA" id="NQWESTS"/>
<dbReference type="GO" id="GO:2001234">
    <property type="term" value="P:negative regulation of apoptotic signaling pathway"/>
    <property type="evidence" value="ECO:0007669"/>
    <property type="project" value="TreeGrafter"/>
</dbReference>
<accession>A0A6P6XUA0</accession>
<dbReference type="GO" id="GO:0005783">
    <property type="term" value="C:endoplasmic reticulum"/>
    <property type="evidence" value="ECO:0007669"/>
    <property type="project" value="TreeGrafter"/>
</dbReference>
<feature type="transmembrane region" description="Helical" evidence="5">
    <location>
        <begin position="44"/>
        <end position="62"/>
    </location>
</feature>
<organism evidence="6 7">
    <name type="scientific">Dermatophagoides pteronyssinus</name>
    <name type="common">European house dust mite</name>
    <dbReference type="NCBI Taxonomy" id="6956"/>
    <lineage>
        <taxon>Eukaryota</taxon>
        <taxon>Metazoa</taxon>
        <taxon>Ecdysozoa</taxon>
        <taxon>Arthropoda</taxon>
        <taxon>Chelicerata</taxon>
        <taxon>Arachnida</taxon>
        <taxon>Acari</taxon>
        <taxon>Acariformes</taxon>
        <taxon>Sarcoptiformes</taxon>
        <taxon>Astigmata</taxon>
        <taxon>Psoroptidia</taxon>
        <taxon>Analgoidea</taxon>
        <taxon>Pyroglyphidae</taxon>
        <taxon>Dermatophagoidinae</taxon>
        <taxon>Dermatophagoides</taxon>
    </lineage>
</organism>
<feature type="transmembrane region" description="Helical" evidence="5">
    <location>
        <begin position="225"/>
        <end position="248"/>
    </location>
</feature>
<sequence length="252" mass="28450">MGRHSKSHGSYDVESGRSPSPHRSIDFGSTFNSITIRNAFIRKVYGILALQFAFTTLIIFLARNNKEINQVFTGPSAGALYIGSLVAYLVIYFTLICCESCRRTVPNNYVLLMLFTFFLAIVMAFICLQYDLESLLYAAGITFIVCLLVSLFSASTSFDFTRWSCIMFIVLIIFFIAGIAMMFIHDRTTQIIYSAIGVVVFTIYLAIDTQAILGGREVEISPEEYVLAVIHLYINIINLFLMILRIIALTRR</sequence>
<dbReference type="KEGG" id="dpte:113791010"/>
<dbReference type="Proteomes" id="UP000515146">
    <property type="component" value="Unplaced"/>
</dbReference>
<dbReference type="PANTHER" id="PTHR23291">
    <property type="entry name" value="BAX INHIBITOR-RELATED"/>
    <property type="match status" value="1"/>
</dbReference>
<dbReference type="Pfam" id="PF01027">
    <property type="entry name" value="Bax1-I"/>
    <property type="match status" value="1"/>
</dbReference>
<gene>
    <name evidence="7" type="primary">LOC113791010</name>
</gene>
<dbReference type="InterPro" id="IPR006214">
    <property type="entry name" value="Bax_inhibitor_1-related"/>
</dbReference>
<feature type="transmembrane region" description="Helical" evidence="5">
    <location>
        <begin position="109"/>
        <end position="128"/>
    </location>
</feature>
<dbReference type="AlphaFoldDB" id="A0A6P6XUA0"/>
<evidence type="ECO:0000313" key="7">
    <source>
        <dbReference type="RefSeq" id="XP_027196528.1"/>
    </source>
</evidence>
<comment type="similarity">
    <text evidence="5">Belongs to the BI1 family.</text>
</comment>